<feature type="domain" description="LTD" evidence="7">
    <location>
        <begin position="573"/>
        <end position="706"/>
    </location>
</feature>
<dbReference type="Gene3D" id="2.150.10.10">
    <property type="entry name" value="Serralysin-like metalloprotease, C-terminal"/>
    <property type="match status" value="2"/>
</dbReference>
<dbReference type="InterPro" id="IPR001343">
    <property type="entry name" value="Hemolysn_Ca-bd"/>
</dbReference>
<dbReference type="Gene3D" id="2.60.40.2810">
    <property type="match status" value="1"/>
</dbReference>
<reference evidence="9" key="1">
    <citation type="submission" date="2019-01" db="EMBL/GenBank/DDBJ databases">
        <title>Cytophagaceae bacterium strain CAR-16.</title>
        <authorList>
            <person name="Chen W.-M."/>
        </authorList>
    </citation>
    <scope>NUCLEOTIDE SEQUENCE [LARGE SCALE GENOMIC DNA]</scope>
    <source>
        <strain evidence="9">CHR27</strain>
    </source>
</reference>
<evidence type="ECO:0000256" key="4">
    <source>
        <dbReference type="ARBA" id="ARBA00022525"/>
    </source>
</evidence>
<dbReference type="InterPro" id="IPR001322">
    <property type="entry name" value="Lamin_tail_dom"/>
</dbReference>
<dbReference type="InterPro" id="IPR011049">
    <property type="entry name" value="Serralysin-like_metalloprot_C"/>
</dbReference>
<evidence type="ECO:0000256" key="2">
    <source>
        <dbReference type="ARBA" id="ARBA00004613"/>
    </source>
</evidence>
<evidence type="ECO:0000313" key="9">
    <source>
        <dbReference type="Proteomes" id="UP000290958"/>
    </source>
</evidence>
<protein>
    <recommendedName>
        <fullName evidence="10">Tandem-95 repeat protein</fullName>
    </recommendedName>
</protein>
<evidence type="ECO:0000256" key="3">
    <source>
        <dbReference type="ARBA" id="ARBA00022475"/>
    </source>
</evidence>
<dbReference type="SUPFAM" id="SSF51120">
    <property type="entry name" value="beta-Roll"/>
    <property type="match status" value="2"/>
</dbReference>
<dbReference type="InterPro" id="IPR015919">
    <property type="entry name" value="Cadherin-like_sf"/>
</dbReference>
<organism evidence="8 9">
    <name type="scientific">Sphingobium fluviale</name>
    <dbReference type="NCBI Taxonomy" id="2506423"/>
    <lineage>
        <taxon>Bacteria</taxon>
        <taxon>Pseudomonadati</taxon>
        <taxon>Pseudomonadota</taxon>
        <taxon>Alphaproteobacteria</taxon>
        <taxon>Sphingomonadales</taxon>
        <taxon>Sphingomonadaceae</taxon>
        <taxon>Sphingobium</taxon>
    </lineage>
</organism>
<dbReference type="OrthoDB" id="9773411at2"/>
<dbReference type="PRINTS" id="PR00313">
    <property type="entry name" value="CABNDNGRPT"/>
</dbReference>
<dbReference type="SMART" id="SM00112">
    <property type="entry name" value="CA"/>
    <property type="match status" value="2"/>
</dbReference>
<dbReference type="EMBL" id="SBKP01000003">
    <property type="protein sequence ID" value="RXR29929.1"/>
    <property type="molecule type" value="Genomic_DNA"/>
</dbReference>
<dbReference type="PANTHER" id="PTHR38340:SF1">
    <property type="entry name" value="S-LAYER PROTEIN"/>
    <property type="match status" value="1"/>
</dbReference>
<comment type="caution">
    <text evidence="8">The sequence shown here is derived from an EMBL/GenBank/DDBJ whole genome shotgun (WGS) entry which is preliminary data.</text>
</comment>
<dbReference type="InterPro" id="IPR041690">
    <property type="entry name" value="Cadherin_5"/>
</dbReference>
<sequence>MDIDLSNYVRIGRYDLPEPTRTSAPTNNLLAQEVSAVTYNWDTDSLFVVGDGGTSITQISKTGQLIDTMTLAQGSSPQGTEFYDPEGLTYIGNGQFVMTEERDRTAVLVTYQAGTTLTRANAPTVALGTNVGNVGIEGLSFDPLTGGYIFAKEKTPISVFQSTIDFVNGTASNGSASTVNNIDLFGSSGLNVLDLADVYALSNIATAVGTDEEGNLLLLSQESAQILEVDRAGNILSTLTLVSDPGNPLDIASQQHEGLTMDADGYLYVVSENGGGDFDHPQLWVYAPSITPNAAPTAITLGNALSMIDENTSTVARIKVADVLVTDDGLGTNALGVSGADAAFFEVDSTGLYIKAGVVLDYESKTSYSVTVEVDDASLGATPDASTNYVLSVNDIAVENVAPLVYISEVAPWSSGNSPVGADWFEVTNGGSSALDITGWRVDDGSASFASSAALNGVTSIAAGQSAIFIEGGATQIANFITTWFGGVQPSNVQIGSYSGSGLGLSTGGDGVNLFDSTGTNKASVSFGASPASAPFATFNNAAGLNNATLTTLSAVGQNGAFVAPGDAAEIGSPGSVGRLIISEVALWSSGSSPIAADWFEVTNTSAFAIDISGWKMDDSSGSPAAAVALNGITTIGAGESVIFIESANPAATKAAFLSTWFGGNAPANLQIGTYTGGGVGLGTGGDAVNLYDSANVLRASVAFGASPAGPSFATFDNAAGLNGATLSTLSVAGTNAAFNAVNHTTETGSPGEIAVVNDAPVAQDDVLADIAEDAPAFAISFASLLANDVAGPANEAGQTLTITGVSNVVGGTASIVGTDVIFTPDADFNGAASFDYSVLDNGTSYGRNAFLSDVGTASFTVTSVNDAPVFTSPSSFAATENSVAAASIAATDTENDALTYSISGGADQSLFTIDQNTGALSFVSAPDYETPADADQNNVYALDVTVTDALGDFTVQSITISVSDIAEAGLTINGTRNADTLNGTTGNDIINAGNGNDSVSGDDGNDTILAGNGNDIVSGGRGTDLLSGENGSDTLDGGAGDDLIFGGTGNDNLTGGDGADSLFGENGIDYLYGGLGDDILDGGQGKDYLTGGDGADSFLLGLPALSGADSVQDFVSGVDKIQLNAADFGLAAGALDSSMLVYGTRATDTHAEFIYNSATGRLLWDADGIGGTRAVTIGFLENHAAITADDFILV</sequence>
<evidence type="ECO:0000256" key="5">
    <source>
        <dbReference type="ARBA" id="ARBA00023136"/>
    </source>
</evidence>
<dbReference type="PROSITE" id="PS00330">
    <property type="entry name" value="HEMOLYSIN_CALCIUM"/>
    <property type="match status" value="5"/>
</dbReference>
<dbReference type="RefSeq" id="WP_129403466.1">
    <property type="nucleotide sequence ID" value="NZ_SBKP01000003.1"/>
</dbReference>
<dbReference type="Proteomes" id="UP000290958">
    <property type="component" value="Unassembled WGS sequence"/>
</dbReference>
<dbReference type="GO" id="GO:0005576">
    <property type="term" value="C:extracellular region"/>
    <property type="evidence" value="ECO:0007669"/>
    <property type="project" value="UniProtKB-SubCell"/>
</dbReference>
<comment type="subcellular location">
    <subcellularLocation>
        <location evidence="1">Cell membrane</location>
    </subcellularLocation>
    <subcellularLocation>
        <location evidence="2">Secreted</location>
    </subcellularLocation>
</comment>
<dbReference type="Gene3D" id="2.60.40.60">
    <property type="entry name" value="Cadherins"/>
    <property type="match status" value="2"/>
</dbReference>
<dbReference type="Pfam" id="PF00353">
    <property type="entry name" value="HemolysinCabind"/>
    <property type="match status" value="3"/>
</dbReference>
<keyword evidence="4" id="KW-0964">Secreted</keyword>
<dbReference type="Pfam" id="PF00932">
    <property type="entry name" value="LTD"/>
    <property type="match status" value="2"/>
</dbReference>
<feature type="domain" description="LTD" evidence="7">
    <location>
        <begin position="400"/>
        <end position="529"/>
    </location>
</feature>
<keyword evidence="3" id="KW-1003">Cell membrane</keyword>
<accession>A0A4Q1KLB7</accession>
<dbReference type="AlphaFoldDB" id="A0A4Q1KLB7"/>
<feature type="domain" description="Cadherin" evidence="6">
    <location>
        <begin position="282"/>
        <end position="405"/>
    </location>
</feature>
<dbReference type="PANTHER" id="PTHR38340">
    <property type="entry name" value="S-LAYER PROTEIN"/>
    <property type="match status" value="1"/>
</dbReference>
<evidence type="ECO:0000313" key="8">
    <source>
        <dbReference type="EMBL" id="RXR29929.1"/>
    </source>
</evidence>
<dbReference type="Pfam" id="PF06977">
    <property type="entry name" value="SdiA-regulated"/>
    <property type="match status" value="1"/>
</dbReference>
<dbReference type="Pfam" id="PF17892">
    <property type="entry name" value="Cadherin_5"/>
    <property type="match status" value="1"/>
</dbReference>
<dbReference type="PROSITE" id="PS50268">
    <property type="entry name" value="CADHERIN_2"/>
    <property type="match status" value="2"/>
</dbReference>
<evidence type="ECO:0000259" key="6">
    <source>
        <dbReference type="PROSITE" id="PS50268"/>
    </source>
</evidence>
<dbReference type="SUPFAM" id="SSF49313">
    <property type="entry name" value="Cadherin-like"/>
    <property type="match status" value="1"/>
</dbReference>
<dbReference type="GO" id="GO:0007156">
    <property type="term" value="P:homophilic cell adhesion via plasma membrane adhesion molecules"/>
    <property type="evidence" value="ECO:0007669"/>
    <property type="project" value="InterPro"/>
</dbReference>
<proteinExistence type="predicted"/>
<name>A0A4Q1KLB7_9SPHN</name>
<dbReference type="CDD" id="cd11304">
    <property type="entry name" value="Cadherin_repeat"/>
    <property type="match status" value="2"/>
</dbReference>
<dbReference type="SUPFAM" id="SSF50956">
    <property type="entry name" value="Thermostable phytase (3-phytase)"/>
    <property type="match status" value="1"/>
</dbReference>
<evidence type="ECO:0000256" key="1">
    <source>
        <dbReference type="ARBA" id="ARBA00004236"/>
    </source>
</evidence>
<dbReference type="InterPro" id="IPR018511">
    <property type="entry name" value="Hemolysin-typ_Ca-bd_CS"/>
</dbReference>
<feature type="domain" description="Cadherin" evidence="6">
    <location>
        <begin position="871"/>
        <end position="982"/>
    </location>
</feature>
<dbReference type="InterPro" id="IPR009722">
    <property type="entry name" value="YjiK/CarP"/>
</dbReference>
<evidence type="ECO:0000259" key="7">
    <source>
        <dbReference type="PROSITE" id="PS51841"/>
    </source>
</evidence>
<evidence type="ECO:0008006" key="10">
    <source>
        <dbReference type="Google" id="ProtNLM"/>
    </source>
</evidence>
<gene>
    <name evidence="8" type="ORF">EQG66_05165</name>
</gene>
<dbReference type="PROSITE" id="PS51841">
    <property type="entry name" value="LTD"/>
    <property type="match status" value="2"/>
</dbReference>
<dbReference type="InterPro" id="IPR050557">
    <property type="entry name" value="RTX_toxin/Mannuronan_C5-epim"/>
</dbReference>
<dbReference type="GO" id="GO:0005509">
    <property type="term" value="F:calcium ion binding"/>
    <property type="evidence" value="ECO:0007669"/>
    <property type="project" value="InterPro"/>
</dbReference>
<dbReference type="GO" id="GO:0005886">
    <property type="term" value="C:plasma membrane"/>
    <property type="evidence" value="ECO:0007669"/>
    <property type="project" value="UniProtKB-SubCell"/>
</dbReference>
<keyword evidence="5" id="KW-0472">Membrane</keyword>
<dbReference type="CDD" id="cd09971">
    <property type="entry name" value="SdiA-regulated"/>
    <property type="match status" value="1"/>
</dbReference>
<keyword evidence="9" id="KW-1185">Reference proteome</keyword>
<dbReference type="InterPro" id="IPR002126">
    <property type="entry name" value="Cadherin-like_dom"/>
</dbReference>